<feature type="compositionally biased region" description="Polar residues" evidence="1">
    <location>
        <begin position="1"/>
        <end position="13"/>
    </location>
</feature>
<reference evidence="2 3" key="1">
    <citation type="journal article" date="2016" name="Sci. Rep.">
        <title>The Dendrobium catenatum Lindl. genome sequence provides insights into polysaccharide synthase, floral development and adaptive evolution.</title>
        <authorList>
            <person name="Zhang G.Q."/>
            <person name="Xu Q."/>
            <person name="Bian C."/>
            <person name="Tsai W.C."/>
            <person name="Yeh C.M."/>
            <person name="Liu K.W."/>
            <person name="Yoshida K."/>
            <person name="Zhang L.S."/>
            <person name="Chang S.B."/>
            <person name="Chen F."/>
            <person name="Shi Y."/>
            <person name="Su Y.Y."/>
            <person name="Zhang Y.Q."/>
            <person name="Chen L.J."/>
            <person name="Yin Y."/>
            <person name="Lin M."/>
            <person name="Huang H."/>
            <person name="Deng H."/>
            <person name="Wang Z.W."/>
            <person name="Zhu S.L."/>
            <person name="Zhao X."/>
            <person name="Deng C."/>
            <person name="Niu S.C."/>
            <person name="Huang J."/>
            <person name="Wang M."/>
            <person name="Liu G.H."/>
            <person name="Yang H.J."/>
            <person name="Xiao X.J."/>
            <person name="Hsiao Y.Y."/>
            <person name="Wu W.L."/>
            <person name="Chen Y.Y."/>
            <person name="Mitsuda N."/>
            <person name="Ohme-Takagi M."/>
            <person name="Luo Y.B."/>
            <person name="Van de Peer Y."/>
            <person name="Liu Z.J."/>
        </authorList>
    </citation>
    <scope>NUCLEOTIDE SEQUENCE [LARGE SCALE GENOMIC DNA]</scope>
    <source>
        <tissue evidence="2">The whole plant</tissue>
    </source>
</reference>
<gene>
    <name evidence="2" type="ORF">MA16_Dca021906</name>
</gene>
<dbReference type="Proteomes" id="UP000233837">
    <property type="component" value="Unassembled WGS sequence"/>
</dbReference>
<accession>A0A2I0WD33</accession>
<reference evidence="2 3" key="2">
    <citation type="journal article" date="2017" name="Nature">
        <title>The Apostasia genome and the evolution of orchids.</title>
        <authorList>
            <person name="Zhang G.Q."/>
            <person name="Liu K.W."/>
            <person name="Li Z."/>
            <person name="Lohaus R."/>
            <person name="Hsiao Y.Y."/>
            <person name="Niu S.C."/>
            <person name="Wang J.Y."/>
            <person name="Lin Y.C."/>
            <person name="Xu Q."/>
            <person name="Chen L.J."/>
            <person name="Yoshida K."/>
            <person name="Fujiwara S."/>
            <person name="Wang Z.W."/>
            <person name="Zhang Y.Q."/>
            <person name="Mitsuda N."/>
            <person name="Wang M."/>
            <person name="Liu G.H."/>
            <person name="Pecoraro L."/>
            <person name="Huang H.X."/>
            <person name="Xiao X.J."/>
            <person name="Lin M."/>
            <person name="Wu X.Y."/>
            <person name="Wu W.L."/>
            <person name="Chen Y.Y."/>
            <person name="Chang S.B."/>
            <person name="Sakamoto S."/>
            <person name="Ohme-Takagi M."/>
            <person name="Yagi M."/>
            <person name="Zeng S.J."/>
            <person name="Shen C.Y."/>
            <person name="Yeh C.M."/>
            <person name="Luo Y.B."/>
            <person name="Tsai W.C."/>
            <person name="Van de Peer Y."/>
            <person name="Liu Z.J."/>
        </authorList>
    </citation>
    <scope>NUCLEOTIDE SEQUENCE [LARGE SCALE GENOMIC DNA]</scope>
    <source>
        <tissue evidence="2">The whole plant</tissue>
    </source>
</reference>
<keyword evidence="3" id="KW-1185">Reference proteome</keyword>
<sequence>MNKNSVQPMNNIQADKAPNVESAPNCNHQEIVSENSLRNVCMSNSFEVLAEYINKVNDVILDAIP</sequence>
<dbReference type="EMBL" id="KZ502736">
    <property type="protein sequence ID" value="PKU73577.1"/>
    <property type="molecule type" value="Genomic_DNA"/>
</dbReference>
<feature type="region of interest" description="Disordered" evidence="1">
    <location>
        <begin position="1"/>
        <end position="24"/>
    </location>
</feature>
<evidence type="ECO:0000313" key="2">
    <source>
        <dbReference type="EMBL" id="PKU73577.1"/>
    </source>
</evidence>
<dbReference type="AlphaFoldDB" id="A0A2I0WD33"/>
<evidence type="ECO:0000313" key="3">
    <source>
        <dbReference type="Proteomes" id="UP000233837"/>
    </source>
</evidence>
<evidence type="ECO:0000256" key="1">
    <source>
        <dbReference type="SAM" id="MobiDB-lite"/>
    </source>
</evidence>
<organism evidence="2 3">
    <name type="scientific">Dendrobium catenatum</name>
    <dbReference type="NCBI Taxonomy" id="906689"/>
    <lineage>
        <taxon>Eukaryota</taxon>
        <taxon>Viridiplantae</taxon>
        <taxon>Streptophyta</taxon>
        <taxon>Embryophyta</taxon>
        <taxon>Tracheophyta</taxon>
        <taxon>Spermatophyta</taxon>
        <taxon>Magnoliopsida</taxon>
        <taxon>Liliopsida</taxon>
        <taxon>Asparagales</taxon>
        <taxon>Orchidaceae</taxon>
        <taxon>Epidendroideae</taxon>
        <taxon>Malaxideae</taxon>
        <taxon>Dendrobiinae</taxon>
        <taxon>Dendrobium</taxon>
    </lineage>
</organism>
<proteinExistence type="predicted"/>
<protein>
    <submittedName>
        <fullName evidence="2">Uncharacterized protein</fullName>
    </submittedName>
</protein>
<name>A0A2I0WD33_9ASPA</name>